<comment type="caution">
    <text evidence="2">The sequence shown here is derived from an EMBL/GenBank/DDBJ whole genome shotgun (WGS) entry which is preliminary data.</text>
</comment>
<dbReference type="Proteomes" id="UP001642484">
    <property type="component" value="Unassembled WGS sequence"/>
</dbReference>
<reference evidence="2 4" key="1">
    <citation type="submission" date="2024-02" db="EMBL/GenBank/DDBJ databases">
        <authorList>
            <person name="Chen Y."/>
            <person name="Shah S."/>
            <person name="Dougan E. K."/>
            <person name="Thang M."/>
            <person name="Chan C."/>
        </authorList>
    </citation>
    <scope>NUCLEOTIDE SEQUENCE [LARGE SCALE GENOMIC DNA]</scope>
</reference>
<evidence type="ECO:0000313" key="2">
    <source>
        <dbReference type="EMBL" id="CAK9079143.1"/>
    </source>
</evidence>
<proteinExistence type="predicted"/>
<protein>
    <submittedName>
        <fullName evidence="2">Uncharacterized protein</fullName>
    </submittedName>
</protein>
<evidence type="ECO:0000313" key="4">
    <source>
        <dbReference type="Proteomes" id="UP001642484"/>
    </source>
</evidence>
<feature type="compositionally biased region" description="Basic residues" evidence="1">
    <location>
        <begin position="125"/>
        <end position="136"/>
    </location>
</feature>
<evidence type="ECO:0000313" key="3">
    <source>
        <dbReference type="EMBL" id="CAK9079238.1"/>
    </source>
</evidence>
<dbReference type="EMBL" id="CAXAMN010023618">
    <property type="protein sequence ID" value="CAK9079143.1"/>
    <property type="molecule type" value="Genomic_DNA"/>
</dbReference>
<dbReference type="EMBL" id="CAXAMN010023629">
    <property type="protein sequence ID" value="CAK9079238.1"/>
    <property type="molecule type" value="Genomic_DNA"/>
</dbReference>
<feature type="region of interest" description="Disordered" evidence="1">
    <location>
        <begin position="83"/>
        <end position="136"/>
    </location>
</feature>
<accession>A0ABP0PU85</accession>
<evidence type="ECO:0000256" key="1">
    <source>
        <dbReference type="SAM" id="MobiDB-lite"/>
    </source>
</evidence>
<keyword evidence="4" id="KW-1185">Reference proteome</keyword>
<gene>
    <name evidence="2" type="ORF">CCMP2556_LOCUS38991</name>
    <name evidence="3" type="ORF">CCMP2556_LOCUS39030</name>
</gene>
<organism evidence="2 4">
    <name type="scientific">Durusdinium trenchii</name>
    <dbReference type="NCBI Taxonomy" id="1381693"/>
    <lineage>
        <taxon>Eukaryota</taxon>
        <taxon>Sar</taxon>
        <taxon>Alveolata</taxon>
        <taxon>Dinophyceae</taxon>
        <taxon>Suessiales</taxon>
        <taxon>Symbiodiniaceae</taxon>
        <taxon>Durusdinium</taxon>
    </lineage>
</organism>
<name>A0ABP0PU85_9DINO</name>
<sequence>MLSFVFNISSALDASVFKSSLQHSRWPLTAATNRGVLPQKSCFNGSALLPSKCLRVSRSSWKAACARHAVAGRALVQPALVLAPSARSQHPPPSASPTGSSAESVDMDIGSRRAEAGACSLSQRTQKRHSKTLSPG</sequence>